<dbReference type="PROSITE" id="PS50041">
    <property type="entry name" value="C_TYPE_LECTIN_2"/>
    <property type="match status" value="1"/>
</dbReference>
<evidence type="ECO:0000313" key="4">
    <source>
        <dbReference type="Proteomes" id="UP001233999"/>
    </source>
</evidence>
<feature type="compositionally biased region" description="Polar residues" evidence="1">
    <location>
        <begin position="297"/>
        <end position="311"/>
    </location>
</feature>
<evidence type="ECO:0000259" key="2">
    <source>
        <dbReference type="PROSITE" id="PS50041"/>
    </source>
</evidence>
<dbReference type="SUPFAM" id="SSF56436">
    <property type="entry name" value="C-type lectin-like"/>
    <property type="match status" value="1"/>
</dbReference>
<feature type="region of interest" description="Disordered" evidence="1">
    <location>
        <begin position="440"/>
        <end position="511"/>
    </location>
</feature>
<proteinExistence type="predicted"/>
<evidence type="ECO:0000313" key="3">
    <source>
        <dbReference type="EMBL" id="KAJ9586911.1"/>
    </source>
</evidence>
<feature type="region of interest" description="Disordered" evidence="1">
    <location>
        <begin position="212"/>
        <end position="256"/>
    </location>
</feature>
<feature type="compositionally biased region" description="Basic and acidic residues" evidence="1">
    <location>
        <begin position="219"/>
        <end position="229"/>
    </location>
</feature>
<organism evidence="3 4">
    <name type="scientific">Diploptera punctata</name>
    <name type="common">Pacific beetle cockroach</name>
    <dbReference type="NCBI Taxonomy" id="6984"/>
    <lineage>
        <taxon>Eukaryota</taxon>
        <taxon>Metazoa</taxon>
        <taxon>Ecdysozoa</taxon>
        <taxon>Arthropoda</taxon>
        <taxon>Hexapoda</taxon>
        <taxon>Insecta</taxon>
        <taxon>Pterygota</taxon>
        <taxon>Neoptera</taxon>
        <taxon>Polyneoptera</taxon>
        <taxon>Dictyoptera</taxon>
        <taxon>Blattodea</taxon>
        <taxon>Blaberoidea</taxon>
        <taxon>Blaberidae</taxon>
        <taxon>Diplopterinae</taxon>
        <taxon>Diploptera</taxon>
    </lineage>
</organism>
<dbReference type="Pfam" id="PF00059">
    <property type="entry name" value="Lectin_C"/>
    <property type="match status" value="1"/>
</dbReference>
<feature type="compositionally biased region" description="Basic and acidic residues" evidence="1">
    <location>
        <begin position="472"/>
        <end position="482"/>
    </location>
</feature>
<dbReference type="InterPro" id="IPR016186">
    <property type="entry name" value="C-type_lectin-like/link_sf"/>
</dbReference>
<comment type="caution">
    <text evidence="3">The sequence shown here is derived from an EMBL/GenBank/DDBJ whole genome shotgun (WGS) entry which is preliminary data.</text>
</comment>
<dbReference type="Gene3D" id="3.10.100.10">
    <property type="entry name" value="Mannose-Binding Protein A, subunit A"/>
    <property type="match status" value="1"/>
</dbReference>
<feature type="region of interest" description="Disordered" evidence="1">
    <location>
        <begin position="297"/>
        <end position="320"/>
    </location>
</feature>
<dbReference type="InterPro" id="IPR016187">
    <property type="entry name" value="CTDL_fold"/>
</dbReference>
<dbReference type="PANTHER" id="PTHR45784">
    <property type="entry name" value="C-TYPE LECTIN DOMAIN FAMILY 20 MEMBER A-RELATED"/>
    <property type="match status" value="1"/>
</dbReference>
<dbReference type="SMART" id="SM00034">
    <property type="entry name" value="CLECT"/>
    <property type="match status" value="1"/>
</dbReference>
<evidence type="ECO:0000256" key="1">
    <source>
        <dbReference type="SAM" id="MobiDB-lite"/>
    </source>
</evidence>
<reference evidence="3" key="1">
    <citation type="journal article" date="2023" name="IScience">
        <title>Live-bearing cockroach genome reveals convergent evolutionary mechanisms linked to viviparity in insects and beyond.</title>
        <authorList>
            <person name="Fouks B."/>
            <person name="Harrison M.C."/>
            <person name="Mikhailova A.A."/>
            <person name="Marchal E."/>
            <person name="English S."/>
            <person name="Carruthers M."/>
            <person name="Jennings E.C."/>
            <person name="Chiamaka E.L."/>
            <person name="Frigard R.A."/>
            <person name="Pippel M."/>
            <person name="Attardo G.M."/>
            <person name="Benoit J.B."/>
            <person name="Bornberg-Bauer E."/>
            <person name="Tobe S.S."/>
        </authorList>
    </citation>
    <scope>NUCLEOTIDE SEQUENCE</scope>
    <source>
        <strain evidence="3">Stay&amp;Tobe</strain>
    </source>
</reference>
<accession>A0AAD7ZUG1</accession>
<keyword evidence="4" id="KW-1185">Reference proteome</keyword>
<dbReference type="AlphaFoldDB" id="A0AAD7ZUG1"/>
<feature type="compositionally biased region" description="Polar residues" evidence="1">
    <location>
        <begin position="231"/>
        <end position="252"/>
    </location>
</feature>
<dbReference type="PANTHER" id="PTHR45784:SF5">
    <property type="entry name" value="C-TYPE LECTIN DOMAIN FAMILY 20 MEMBER A-RELATED"/>
    <property type="match status" value="1"/>
</dbReference>
<reference evidence="3" key="2">
    <citation type="submission" date="2023-05" db="EMBL/GenBank/DDBJ databases">
        <authorList>
            <person name="Fouks B."/>
        </authorList>
    </citation>
    <scope>NUCLEOTIDE SEQUENCE</scope>
    <source>
        <strain evidence="3">Stay&amp;Tobe</strain>
        <tissue evidence="3">Testes</tissue>
    </source>
</reference>
<feature type="non-terminal residue" evidence="3">
    <location>
        <position position="527"/>
    </location>
</feature>
<protein>
    <recommendedName>
        <fullName evidence="2">C-type lectin domain-containing protein</fullName>
    </recommendedName>
</protein>
<feature type="compositionally biased region" description="Polar residues" evidence="1">
    <location>
        <begin position="485"/>
        <end position="496"/>
    </location>
</feature>
<dbReference type="InterPro" id="IPR001304">
    <property type="entry name" value="C-type_lectin-like"/>
</dbReference>
<sequence>IMQILRHVACTVNLAKMVNISNIWFLPQEGFPVFYRYFRDRVTWFEADAVCQFHHANLVTVDTSRQYDATRAYLKELDVVNNVWIGLKKTAANNEFLWTDYKILDQNGGYWQEKIPQSESDLCAVIDPAADFRWHSLNCGGPETASFICELPVPPWAKKIDGCMLTALPSLTVTYLPEQAVVELTSDCGLDGTRRIACKGQAEHSEMMHQLSCENGNESSHEINEEEKPVSASSTTLDTSSNTAGKTESHQLATRHRRDANSIDHLLPDSTLSTHTITEETTTKSYAITITMLLTSSSEPDTSPISTSELQTSPETTSTEYITSTEFTQKLEDIKQEETHTFDSLTTSSTVHEVILDFTDKPLEKFLSTNTMNSNESLENETTNYQEEITANQTELSQTEGPVATNITKNISDIIFNDISNIPSEDMVFINQNYSKLNTGKDADNGKNTNEVNRRRQLLPTPLRDFPQNDNGMHESEAKPDNDWDLTSDSQMQPTDTEIPIKPNRGRRLTRPQTHSFYPYFLNRVLG</sequence>
<dbReference type="EMBL" id="JASPKZ010006824">
    <property type="protein sequence ID" value="KAJ9586911.1"/>
    <property type="molecule type" value="Genomic_DNA"/>
</dbReference>
<dbReference type="CDD" id="cd00037">
    <property type="entry name" value="CLECT"/>
    <property type="match status" value="1"/>
</dbReference>
<gene>
    <name evidence="3" type="ORF">L9F63_019487</name>
</gene>
<dbReference type="Proteomes" id="UP001233999">
    <property type="component" value="Unassembled WGS sequence"/>
</dbReference>
<feature type="domain" description="C-type lectin" evidence="2">
    <location>
        <begin position="35"/>
        <end position="139"/>
    </location>
</feature>
<name>A0AAD7ZUG1_DIPPU</name>